<accession>A0A9P5HE03</accession>
<sequence length="266" mass="28939">MSAKNVNLVQLAHGNASSTPLVLLHDGGGTVLSYQALGPLDRDVYGISDPRFDIGRPWDGGVPEMARVYVEMIKAKIPHKKILIGGWSFGGFLALEIAHIVAQSNDDSLRIEGLIFIDTPYPKVMENTNVRVAINSHLPDLVGVKPSLRRKIHSSIKNARSMLAAWKPPKWDPASECGALGMKNPPPTILLRASSAINIGKNEPVAVVDIFRQDPKLGWNEYETAFIQVVWDIPGNHHSIFGAPNVGQVTARLGNACSYLTRAVTV</sequence>
<dbReference type="Pfam" id="PF00975">
    <property type="entry name" value="Thioesterase"/>
    <property type="match status" value="1"/>
</dbReference>
<name>A0A9P5HE03_9HYPO</name>
<organism evidence="2 3">
    <name type="scientific">Cylindrodendrum hubeiense</name>
    <dbReference type="NCBI Taxonomy" id="595255"/>
    <lineage>
        <taxon>Eukaryota</taxon>
        <taxon>Fungi</taxon>
        <taxon>Dikarya</taxon>
        <taxon>Ascomycota</taxon>
        <taxon>Pezizomycotina</taxon>
        <taxon>Sordariomycetes</taxon>
        <taxon>Hypocreomycetidae</taxon>
        <taxon>Hypocreales</taxon>
        <taxon>Nectriaceae</taxon>
        <taxon>Cylindrodendrum</taxon>
    </lineage>
</organism>
<gene>
    <name evidence="2" type="ORF">G7Z17_g4441</name>
</gene>
<protein>
    <recommendedName>
        <fullName evidence="1">Thioesterase domain-containing protein</fullName>
    </recommendedName>
</protein>
<feature type="domain" description="Thioesterase" evidence="1">
    <location>
        <begin position="20"/>
        <end position="128"/>
    </location>
</feature>
<evidence type="ECO:0000259" key="1">
    <source>
        <dbReference type="Pfam" id="PF00975"/>
    </source>
</evidence>
<proteinExistence type="predicted"/>
<evidence type="ECO:0000313" key="3">
    <source>
        <dbReference type="Proteomes" id="UP000722485"/>
    </source>
</evidence>
<keyword evidence="3" id="KW-1185">Reference proteome</keyword>
<dbReference type="AlphaFoldDB" id="A0A9P5HE03"/>
<dbReference type="OrthoDB" id="10253869at2759"/>
<dbReference type="InterPro" id="IPR029058">
    <property type="entry name" value="AB_hydrolase_fold"/>
</dbReference>
<dbReference type="Gene3D" id="3.40.50.1820">
    <property type="entry name" value="alpha/beta hydrolase"/>
    <property type="match status" value="1"/>
</dbReference>
<dbReference type="Proteomes" id="UP000722485">
    <property type="component" value="Unassembled WGS sequence"/>
</dbReference>
<evidence type="ECO:0000313" key="2">
    <source>
        <dbReference type="EMBL" id="KAF7552287.1"/>
    </source>
</evidence>
<dbReference type="EMBL" id="JAANBB010000063">
    <property type="protein sequence ID" value="KAF7552287.1"/>
    <property type="molecule type" value="Genomic_DNA"/>
</dbReference>
<dbReference type="InterPro" id="IPR001031">
    <property type="entry name" value="Thioesterase"/>
</dbReference>
<reference evidence="2" key="1">
    <citation type="submission" date="2020-03" db="EMBL/GenBank/DDBJ databases">
        <title>Draft Genome Sequence of Cylindrodendrum hubeiense.</title>
        <authorList>
            <person name="Buettner E."/>
            <person name="Kellner H."/>
        </authorList>
    </citation>
    <scope>NUCLEOTIDE SEQUENCE</scope>
    <source>
        <strain evidence="2">IHI 201604</strain>
    </source>
</reference>
<comment type="caution">
    <text evidence="2">The sequence shown here is derived from an EMBL/GenBank/DDBJ whole genome shotgun (WGS) entry which is preliminary data.</text>
</comment>
<dbReference type="SUPFAM" id="SSF53474">
    <property type="entry name" value="alpha/beta-Hydrolases"/>
    <property type="match status" value="1"/>
</dbReference>